<keyword evidence="3" id="KW-0812">Transmembrane</keyword>
<dbReference type="GO" id="GO:0006955">
    <property type="term" value="P:immune response"/>
    <property type="evidence" value="ECO:0007669"/>
    <property type="project" value="TreeGrafter"/>
</dbReference>
<dbReference type="InterPro" id="IPR037055">
    <property type="entry name" value="MHC_I-like_Ag-recog_sf"/>
</dbReference>
<proteinExistence type="predicted"/>
<keyword evidence="9" id="KW-0325">Glycoprotein</keyword>
<evidence type="ECO:0000256" key="2">
    <source>
        <dbReference type="ARBA" id="ARBA00022451"/>
    </source>
</evidence>
<dbReference type="Gene3D" id="2.60.40.10">
    <property type="entry name" value="Immunoglobulins"/>
    <property type="match status" value="1"/>
</dbReference>
<keyword evidence="7" id="KW-0472">Membrane</keyword>
<feature type="non-terminal residue" evidence="11">
    <location>
        <position position="1"/>
    </location>
</feature>
<dbReference type="FunFam" id="2.60.40.10:FF:000204">
    <property type="entry name" value="Major histocompatibility complex, class I-related protein"/>
    <property type="match status" value="1"/>
</dbReference>
<dbReference type="InterPro" id="IPR013783">
    <property type="entry name" value="Ig-like_fold"/>
</dbReference>
<evidence type="ECO:0000256" key="5">
    <source>
        <dbReference type="ARBA" id="ARBA00022859"/>
    </source>
</evidence>
<gene>
    <name evidence="11" type="primary">Ha1f_0</name>
    <name evidence="11" type="ORF">MELVER_R15226</name>
</gene>
<dbReference type="GO" id="GO:0042612">
    <property type="term" value="C:MHC class I protein complex"/>
    <property type="evidence" value="ECO:0007669"/>
    <property type="project" value="UniProtKB-KW"/>
</dbReference>
<reference evidence="11 12" key="1">
    <citation type="submission" date="2019-09" db="EMBL/GenBank/DDBJ databases">
        <title>Bird 10,000 Genomes (B10K) Project - Family phase.</title>
        <authorList>
            <person name="Zhang G."/>
        </authorList>
    </citation>
    <scope>NUCLEOTIDE SEQUENCE [LARGE SCALE GENOMIC DNA]</scope>
    <source>
        <strain evidence="11">B10K-DU-029-37</strain>
        <tissue evidence="11">Liver</tissue>
    </source>
</reference>
<evidence type="ECO:0000256" key="4">
    <source>
        <dbReference type="ARBA" id="ARBA00022729"/>
    </source>
</evidence>
<evidence type="ECO:0000256" key="6">
    <source>
        <dbReference type="ARBA" id="ARBA00022989"/>
    </source>
</evidence>
<comment type="subcellular location">
    <subcellularLocation>
        <location evidence="1">Membrane</location>
        <topology evidence="1">Single-pass type I membrane protein</topology>
    </subcellularLocation>
</comment>
<feature type="domain" description="Ig-like" evidence="10">
    <location>
        <begin position="88"/>
        <end position="175"/>
    </location>
</feature>
<dbReference type="GO" id="GO:0009897">
    <property type="term" value="C:external side of plasma membrane"/>
    <property type="evidence" value="ECO:0007669"/>
    <property type="project" value="TreeGrafter"/>
</dbReference>
<evidence type="ECO:0000256" key="7">
    <source>
        <dbReference type="ARBA" id="ARBA00023136"/>
    </source>
</evidence>
<dbReference type="SMART" id="SM00407">
    <property type="entry name" value="IGc1"/>
    <property type="match status" value="1"/>
</dbReference>
<keyword evidence="4" id="KW-0732">Signal</keyword>
<protein>
    <submittedName>
        <fullName evidence="11">HA1F protein</fullName>
    </submittedName>
</protein>
<keyword evidence="8" id="KW-1015">Disulfide bond</keyword>
<organism evidence="11 12">
    <name type="scientific">Melanocharis versteri</name>
    <name type="common">Fan-tailed berrypecker</name>
    <dbReference type="NCBI Taxonomy" id="254552"/>
    <lineage>
        <taxon>Eukaryota</taxon>
        <taxon>Metazoa</taxon>
        <taxon>Chordata</taxon>
        <taxon>Craniata</taxon>
        <taxon>Vertebrata</taxon>
        <taxon>Euteleostomi</taxon>
        <taxon>Archelosauria</taxon>
        <taxon>Archosauria</taxon>
        <taxon>Dinosauria</taxon>
        <taxon>Saurischia</taxon>
        <taxon>Theropoda</taxon>
        <taxon>Coelurosauria</taxon>
        <taxon>Aves</taxon>
        <taxon>Neognathae</taxon>
        <taxon>Neoaves</taxon>
        <taxon>Telluraves</taxon>
        <taxon>Australaves</taxon>
        <taxon>Passeriformes</taxon>
        <taxon>Passeroidea</taxon>
        <taxon>Melanocharitidae</taxon>
        <taxon>Melanocharis</taxon>
    </lineage>
</organism>
<evidence type="ECO:0000313" key="11">
    <source>
        <dbReference type="EMBL" id="NXA87782.1"/>
    </source>
</evidence>
<feature type="non-terminal residue" evidence="11">
    <location>
        <position position="185"/>
    </location>
</feature>
<evidence type="ECO:0000313" key="12">
    <source>
        <dbReference type="Proteomes" id="UP000538725"/>
    </source>
</evidence>
<dbReference type="SUPFAM" id="SSF54452">
    <property type="entry name" value="MHC antigen-recognition domain"/>
    <property type="match status" value="1"/>
</dbReference>
<dbReference type="InterPro" id="IPR011161">
    <property type="entry name" value="MHC_I-like_Ag-recog"/>
</dbReference>
<sequence length="185" mass="20857">VSSCALLSRGSIRGSDQLGYDEWEFLSLELGSGRFVVADGAAQVTERRWETDRVTVDGLRNHLEHTCVDAMQRWVKYGQEALECKEPPDVPVSGKEEHRVLTLSCHAYGFYPSTIGISWMKGDEIWDQEMQWGGIIPNCEGTLHTWARIEALPEEREQHWCRVEHPGVPEPGIFSWGEAGNVECG</sequence>
<dbReference type="AlphaFoldDB" id="A0A7K7ZBT6"/>
<accession>A0A7K7ZBT6</accession>
<comment type="caution">
    <text evidence="11">The sequence shown here is derived from an EMBL/GenBank/DDBJ whole genome shotgun (WGS) entry which is preliminary data.</text>
</comment>
<dbReference type="Pfam" id="PF00129">
    <property type="entry name" value="MHC_I"/>
    <property type="match status" value="1"/>
</dbReference>
<dbReference type="InterPro" id="IPR003597">
    <property type="entry name" value="Ig_C1-set"/>
</dbReference>
<evidence type="ECO:0000256" key="1">
    <source>
        <dbReference type="ARBA" id="ARBA00004479"/>
    </source>
</evidence>
<dbReference type="PANTHER" id="PTHR16675">
    <property type="entry name" value="MHC CLASS I-RELATED"/>
    <property type="match status" value="1"/>
</dbReference>
<keyword evidence="2" id="KW-0490">MHC I</keyword>
<keyword evidence="6" id="KW-1133">Transmembrane helix</keyword>
<name>A0A7K7ZBT6_9PASE</name>
<keyword evidence="12" id="KW-1185">Reference proteome</keyword>
<dbReference type="EMBL" id="VZTG01002140">
    <property type="protein sequence ID" value="NXA87782.1"/>
    <property type="molecule type" value="Genomic_DNA"/>
</dbReference>
<dbReference type="InterPro" id="IPR050208">
    <property type="entry name" value="MHC_class-I_related"/>
</dbReference>
<dbReference type="GO" id="GO:0005615">
    <property type="term" value="C:extracellular space"/>
    <property type="evidence" value="ECO:0007669"/>
    <property type="project" value="TreeGrafter"/>
</dbReference>
<dbReference type="GO" id="GO:0002474">
    <property type="term" value="P:antigen processing and presentation of peptide antigen via MHC class I"/>
    <property type="evidence" value="ECO:0007669"/>
    <property type="project" value="UniProtKB-KW"/>
</dbReference>
<dbReference type="Gene3D" id="3.30.500.10">
    <property type="entry name" value="MHC class I-like antigen recognition-like"/>
    <property type="match status" value="1"/>
</dbReference>
<dbReference type="Proteomes" id="UP000538725">
    <property type="component" value="Unassembled WGS sequence"/>
</dbReference>
<dbReference type="SUPFAM" id="SSF48726">
    <property type="entry name" value="Immunoglobulin"/>
    <property type="match status" value="1"/>
</dbReference>
<dbReference type="InterPro" id="IPR036179">
    <property type="entry name" value="Ig-like_dom_sf"/>
</dbReference>
<dbReference type="InterPro" id="IPR007110">
    <property type="entry name" value="Ig-like_dom"/>
</dbReference>
<dbReference type="PROSITE" id="PS50835">
    <property type="entry name" value="IG_LIKE"/>
    <property type="match status" value="1"/>
</dbReference>
<evidence type="ECO:0000256" key="8">
    <source>
        <dbReference type="ARBA" id="ARBA00023157"/>
    </source>
</evidence>
<dbReference type="PANTHER" id="PTHR16675:SF242">
    <property type="entry name" value="MAJOR HISTOCOMPATIBILITY COMPLEX CLASS I-RELATED GENE PROTEIN"/>
    <property type="match status" value="1"/>
</dbReference>
<dbReference type="Pfam" id="PF07654">
    <property type="entry name" value="C1-set"/>
    <property type="match status" value="1"/>
</dbReference>
<dbReference type="InterPro" id="IPR011162">
    <property type="entry name" value="MHC_I/II-like_Ag-recog"/>
</dbReference>
<evidence type="ECO:0000259" key="10">
    <source>
        <dbReference type="PROSITE" id="PS50835"/>
    </source>
</evidence>
<keyword evidence="5" id="KW-0391">Immunity</keyword>
<evidence type="ECO:0000256" key="9">
    <source>
        <dbReference type="ARBA" id="ARBA00023180"/>
    </source>
</evidence>
<evidence type="ECO:0000256" key="3">
    <source>
        <dbReference type="ARBA" id="ARBA00022692"/>
    </source>
</evidence>